<dbReference type="AlphaFoldDB" id="A0A074THM1"/>
<feature type="region of interest" description="Disordered" evidence="1">
    <location>
        <begin position="1"/>
        <end position="22"/>
    </location>
</feature>
<proteinExistence type="predicted"/>
<dbReference type="RefSeq" id="WP_038066124.1">
    <property type="nucleotide sequence ID" value="NZ_FOVB01000002.1"/>
</dbReference>
<dbReference type="eggNOG" id="ENOG503033M">
    <property type="taxonomic scope" value="Bacteria"/>
</dbReference>
<organism evidence="2 3">
    <name type="scientific">Thioclava dalianensis</name>
    <dbReference type="NCBI Taxonomy" id="1185766"/>
    <lineage>
        <taxon>Bacteria</taxon>
        <taxon>Pseudomonadati</taxon>
        <taxon>Pseudomonadota</taxon>
        <taxon>Alphaproteobacteria</taxon>
        <taxon>Rhodobacterales</taxon>
        <taxon>Paracoccaceae</taxon>
        <taxon>Thioclava</taxon>
    </lineage>
</organism>
<comment type="caution">
    <text evidence="2">The sequence shown here is derived from an EMBL/GenBank/DDBJ whole genome shotgun (WGS) entry which is preliminary data.</text>
</comment>
<dbReference type="EMBL" id="JHEH01000012">
    <property type="protein sequence ID" value="KEP69650.1"/>
    <property type="molecule type" value="Genomic_DNA"/>
</dbReference>
<gene>
    <name evidence="2" type="ORF">DL1_03215</name>
</gene>
<protein>
    <submittedName>
        <fullName evidence="2">Uncharacterized protein</fullName>
    </submittedName>
</protein>
<dbReference type="OrthoDB" id="7778116at2"/>
<dbReference type="Proteomes" id="UP000027725">
    <property type="component" value="Unassembled WGS sequence"/>
</dbReference>
<name>A0A074THM1_9RHOB</name>
<evidence type="ECO:0000256" key="1">
    <source>
        <dbReference type="SAM" id="MobiDB-lite"/>
    </source>
</evidence>
<evidence type="ECO:0000313" key="2">
    <source>
        <dbReference type="EMBL" id="KEP69650.1"/>
    </source>
</evidence>
<keyword evidence="3" id="KW-1185">Reference proteome</keyword>
<sequence>MDSAKEETSGGNDAEVKRSEARVRRELLEPCEGLKRPRGETAEKFERELARIARRLSYMSDEKLRGLCELVLKQAVNGVWPKPALIVSWAFNLQTPPPPNSDYVASVMRSAMGRAARDGGYLVELFSDAKRLGPPPGRYMLSAIRDRARANARRRDGLRLQIERGETLAPSDRDWLERYHAAYAEAEAMVLGQADVKPDAEGGA</sequence>
<accession>A0A074THM1</accession>
<evidence type="ECO:0000313" key="3">
    <source>
        <dbReference type="Proteomes" id="UP000027725"/>
    </source>
</evidence>
<reference evidence="2 3" key="1">
    <citation type="submission" date="2014-03" db="EMBL/GenBank/DDBJ databases">
        <title>The draft genome sequence of Thioclava dalianensis DLFJ1-1.</title>
        <authorList>
            <person name="Lai Q."/>
            <person name="Shao Z."/>
        </authorList>
    </citation>
    <scope>NUCLEOTIDE SEQUENCE [LARGE SCALE GENOMIC DNA]</scope>
    <source>
        <strain evidence="2 3">DLFJ1-1</strain>
    </source>
</reference>
<dbReference type="STRING" id="1185766.SAMN05216224_102706"/>